<evidence type="ECO:0000256" key="8">
    <source>
        <dbReference type="ARBA" id="ARBA00041348"/>
    </source>
</evidence>
<evidence type="ECO:0000313" key="9">
    <source>
        <dbReference type="EMBL" id="EGC38570.1"/>
    </source>
</evidence>
<dbReference type="GO" id="GO:0005737">
    <property type="term" value="C:cytoplasm"/>
    <property type="evidence" value="ECO:0000318"/>
    <property type="project" value="GO_Central"/>
</dbReference>
<evidence type="ECO:0000256" key="2">
    <source>
        <dbReference type="ARBA" id="ARBA00011738"/>
    </source>
</evidence>
<dbReference type="PROSITE" id="PS00061">
    <property type="entry name" value="ADH_SHORT"/>
    <property type="match status" value="1"/>
</dbReference>
<keyword evidence="3" id="KW-0521">NADP</keyword>
<dbReference type="KEGG" id="dpp:DICPUDRAFT_28422"/>
<dbReference type="Proteomes" id="UP000001064">
    <property type="component" value="Unassembled WGS sequence"/>
</dbReference>
<comment type="similarity">
    <text evidence="1">Belongs to the short-chain dehydrogenases/reductases (SDR) family.</text>
</comment>
<dbReference type="Gene3D" id="3.40.50.720">
    <property type="entry name" value="NAD(P)-binding Rossmann-like Domain"/>
    <property type="match status" value="1"/>
</dbReference>
<gene>
    <name evidence="9" type="ORF">DICPUDRAFT_28422</name>
</gene>
<dbReference type="OrthoDB" id="1204at2759"/>
<dbReference type="CDD" id="cd05334">
    <property type="entry name" value="DHPR_SDR_c_like"/>
    <property type="match status" value="1"/>
</dbReference>
<organism evidence="9 10">
    <name type="scientific">Dictyostelium purpureum</name>
    <name type="common">Slime mold</name>
    <dbReference type="NCBI Taxonomy" id="5786"/>
    <lineage>
        <taxon>Eukaryota</taxon>
        <taxon>Amoebozoa</taxon>
        <taxon>Evosea</taxon>
        <taxon>Eumycetozoa</taxon>
        <taxon>Dictyostelia</taxon>
        <taxon>Dictyosteliales</taxon>
        <taxon>Dictyosteliaceae</taxon>
        <taxon>Dictyostelium</taxon>
    </lineage>
</organism>
<dbReference type="EMBL" id="GL870974">
    <property type="protein sequence ID" value="EGC38570.1"/>
    <property type="molecule type" value="Genomic_DNA"/>
</dbReference>
<keyword evidence="5" id="KW-0783">Tetrahydrobiopterin biosynthesis</keyword>
<accession>F0ZBZ1</accession>
<proteinExistence type="inferred from homology"/>
<dbReference type="GO" id="GO:0006979">
    <property type="term" value="P:response to oxidative stress"/>
    <property type="evidence" value="ECO:0007669"/>
    <property type="project" value="EnsemblProtists"/>
</dbReference>
<dbReference type="InterPro" id="IPR002347">
    <property type="entry name" value="SDR_fam"/>
</dbReference>
<dbReference type="VEuPathDB" id="AmoebaDB:DICPUDRAFT_28422"/>
<dbReference type="STRING" id="5786.F0ZBZ1"/>
<dbReference type="FunCoup" id="F0ZBZ1">
    <property type="interactions" value="123"/>
</dbReference>
<name>F0ZBZ1_DICPU</name>
<dbReference type="GO" id="GO:0006559">
    <property type="term" value="P:L-phenylalanine catabolic process"/>
    <property type="evidence" value="ECO:0000318"/>
    <property type="project" value="GO_Central"/>
</dbReference>
<evidence type="ECO:0000256" key="6">
    <source>
        <dbReference type="ARBA" id="ARBA00039153"/>
    </source>
</evidence>
<reference evidence="10" key="1">
    <citation type="journal article" date="2011" name="Genome Biol.">
        <title>Comparative genomics of the social amoebae Dictyostelium discoideum and Dictyostelium purpureum.</title>
        <authorList>
            <consortium name="US DOE Joint Genome Institute (JGI-PGF)"/>
            <person name="Sucgang R."/>
            <person name="Kuo A."/>
            <person name="Tian X."/>
            <person name="Salerno W."/>
            <person name="Parikh A."/>
            <person name="Feasley C.L."/>
            <person name="Dalin E."/>
            <person name="Tu H."/>
            <person name="Huang E."/>
            <person name="Barry K."/>
            <person name="Lindquist E."/>
            <person name="Shapiro H."/>
            <person name="Bruce D."/>
            <person name="Schmutz J."/>
            <person name="Salamov A."/>
            <person name="Fey P."/>
            <person name="Gaudet P."/>
            <person name="Anjard C."/>
            <person name="Babu M.M."/>
            <person name="Basu S."/>
            <person name="Bushmanova Y."/>
            <person name="van der Wel H."/>
            <person name="Katoh-Kurasawa M."/>
            <person name="Dinh C."/>
            <person name="Coutinho P.M."/>
            <person name="Saito T."/>
            <person name="Elias M."/>
            <person name="Schaap P."/>
            <person name="Kay R.R."/>
            <person name="Henrissat B."/>
            <person name="Eichinger L."/>
            <person name="Rivero F."/>
            <person name="Putnam N.H."/>
            <person name="West C.M."/>
            <person name="Loomis W.F."/>
            <person name="Chisholm R.L."/>
            <person name="Shaulsky G."/>
            <person name="Strassmann J.E."/>
            <person name="Queller D.C."/>
            <person name="Kuspa A."/>
            <person name="Grigoriev I.V."/>
        </authorList>
    </citation>
    <scope>NUCLEOTIDE SEQUENCE [LARGE SCALE GENOMIC DNA]</scope>
    <source>
        <strain evidence="10">QSDP1</strain>
    </source>
</reference>
<comment type="subunit">
    <text evidence="2">Homodimer.</text>
</comment>
<dbReference type="FunFam" id="3.40.50.720:FF:000157">
    <property type="entry name" value="Quinoid dihydropteridine reductase"/>
    <property type="match status" value="1"/>
</dbReference>
<dbReference type="AlphaFoldDB" id="F0ZBZ1"/>
<dbReference type="InterPro" id="IPR036291">
    <property type="entry name" value="NAD(P)-bd_dom_sf"/>
</dbReference>
<dbReference type="eggNOG" id="KOG4022">
    <property type="taxonomic scope" value="Eukaryota"/>
</dbReference>
<keyword evidence="4" id="KW-0560">Oxidoreductase</keyword>
<evidence type="ECO:0000256" key="5">
    <source>
        <dbReference type="ARBA" id="ARBA00023007"/>
    </source>
</evidence>
<dbReference type="GO" id="GO:0006729">
    <property type="term" value="P:tetrahydrobiopterin biosynthetic process"/>
    <property type="evidence" value="ECO:0000318"/>
    <property type="project" value="GO_Central"/>
</dbReference>
<dbReference type="GeneID" id="10507021"/>
<evidence type="ECO:0000256" key="7">
    <source>
        <dbReference type="ARBA" id="ARBA00039520"/>
    </source>
</evidence>
<dbReference type="RefSeq" id="XP_003284941.1">
    <property type="nucleotide sequence ID" value="XM_003284893.1"/>
</dbReference>
<dbReference type="PANTHER" id="PTHR15104">
    <property type="entry name" value="DIHYDROPTERIDINE REDUCTASE"/>
    <property type="match status" value="1"/>
</dbReference>
<dbReference type="GO" id="GO:0070404">
    <property type="term" value="F:NADH binding"/>
    <property type="evidence" value="ECO:0000318"/>
    <property type="project" value="GO_Central"/>
</dbReference>
<dbReference type="EC" id="1.5.1.34" evidence="6"/>
<dbReference type="SUPFAM" id="SSF51735">
    <property type="entry name" value="NAD(P)-binding Rossmann-fold domains"/>
    <property type="match status" value="1"/>
</dbReference>
<dbReference type="GO" id="GO:0004155">
    <property type="term" value="F:6,7-dihydropteridine reductase activity"/>
    <property type="evidence" value="ECO:0000318"/>
    <property type="project" value="GO_Central"/>
</dbReference>
<keyword evidence="10" id="KW-1185">Reference proteome</keyword>
<dbReference type="InterPro" id="IPR020904">
    <property type="entry name" value="Sc_DH/Rdtase_CS"/>
</dbReference>
<sequence length="231" mass="24540">MSKNLLVLGGSGSLGAEIVKFFKTNGWNTISVDFRDSPSADLSLTIKDSGEEEINSVIEKINSKQLRIDTFVCAAGGWTGGDASTDGYLSSVKKMIDMNLYSALAAARLGSKLLNEGGLFVLTGAAAALNNTPFMIAYGATKAATHHIVKDLACPNGGLPAKSISVGILPVTLDTPSNRSGMPNANFDDWTPLEEVATKLYEWSSKSESRPTNGSLIKFETKSKVTSWINV</sequence>
<protein>
    <recommendedName>
        <fullName evidence="7">Dihydropteridine reductase</fullName>
        <ecNumber evidence="6">1.5.1.34</ecNumber>
    </recommendedName>
    <alternativeName>
        <fullName evidence="8">Quinoid dihydropteridine reductase</fullName>
    </alternativeName>
</protein>
<evidence type="ECO:0000313" key="10">
    <source>
        <dbReference type="Proteomes" id="UP000001064"/>
    </source>
</evidence>
<dbReference type="PANTHER" id="PTHR15104:SF0">
    <property type="entry name" value="DIHYDROPTERIDINE REDUCTASE"/>
    <property type="match status" value="1"/>
</dbReference>
<dbReference type="GO" id="GO:0070402">
    <property type="term" value="F:NADPH binding"/>
    <property type="evidence" value="ECO:0000318"/>
    <property type="project" value="GO_Central"/>
</dbReference>
<dbReference type="OMA" id="QCVRYFK"/>
<evidence type="ECO:0000256" key="4">
    <source>
        <dbReference type="ARBA" id="ARBA00023002"/>
    </source>
</evidence>
<dbReference type="GO" id="GO:0042802">
    <property type="term" value="F:identical protein binding"/>
    <property type="evidence" value="ECO:0007669"/>
    <property type="project" value="EnsemblProtists"/>
</dbReference>
<evidence type="ECO:0000256" key="1">
    <source>
        <dbReference type="ARBA" id="ARBA00006484"/>
    </source>
</evidence>
<evidence type="ECO:0000256" key="3">
    <source>
        <dbReference type="ARBA" id="ARBA00022857"/>
    </source>
</evidence>
<dbReference type="InParanoid" id="F0ZBZ1"/>
<dbReference type="Pfam" id="PF00106">
    <property type="entry name" value="adh_short"/>
    <property type="match status" value="1"/>
</dbReference>